<feature type="compositionally biased region" description="Basic and acidic residues" evidence="5">
    <location>
        <begin position="839"/>
        <end position="850"/>
    </location>
</feature>
<feature type="compositionally biased region" description="Polar residues" evidence="5">
    <location>
        <begin position="237"/>
        <end position="252"/>
    </location>
</feature>
<feature type="compositionally biased region" description="Polar residues" evidence="5">
    <location>
        <begin position="9"/>
        <end position="22"/>
    </location>
</feature>
<dbReference type="Pfam" id="PF08295">
    <property type="entry name" value="Sin3_corepress"/>
    <property type="match status" value="1"/>
</dbReference>
<feature type="region of interest" description="Disordered" evidence="5">
    <location>
        <begin position="1"/>
        <end position="29"/>
    </location>
</feature>
<dbReference type="Pfam" id="PF02671">
    <property type="entry name" value="PAH"/>
    <property type="match status" value="3"/>
</dbReference>
<dbReference type="RefSeq" id="XP_014680683.1">
    <property type="nucleotide sequence ID" value="XM_014825197.1"/>
</dbReference>
<feature type="domain" description="Histone deacetylase interacting" evidence="6">
    <location>
        <begin position="537"/>
        <end position="637"/>
    </location>
</feature>
<evidence type="ECO:0000256" key="1">
    <source>
        <dbReference type="ARBA" id="ARBA00004123"/>
    </source>
</evidence>
<feature type="compositionally biased region" description="Acidic residues" evidence="5">
    <location>
        <begin position="1188"/>
        <end position="1202"/>
    </location>
</feature>
<evidence type="ECO:0000256" key="5">
    <source>
        <dbReference type="SAM" id="MobiDB-lite"/>
    </source>
</evidence>
<dbReference type="PANTHER" id="PTHR12346:SF0">
    <property type="entry name" value="SIN3A, ISOFORM G"/>
    <property type="match status" value="1"/>
</dbReference>
<feature type="region of interest" description="Disordered" evidence="5">
    <location>
        <begin position="236"/>
        <end position="274"/>
    </location>
</feature>
<feature type="region of interest" description="Disordered" evidence="5">
    <location>
        <begin position="1165"/>
        <end position="1216"/>
    </location>
</feature>
<keyword evidence="2" id="KW-0678">Repressor</keyword>
<feature type="region of interest" description="Disordered" evidence="5">
    <location>
        <begin position="825"/>
        <end position="914"/>
    </location>
</feature>
<feature type="compositionally biased region" description="Pro residues" evidence="5">
    <location>
        <begin position="1328"/>
        <end position="1337"/>
    </location>
</feature>
<feature type="compositionally biased region" description="Basic and acidic residues" evidence="5">
    <location>
        <begin position="1166"/>
        <end position="1183"/>
    </location>
</feature>
<dbReference type="InterPro" id="IPR013194">
    <property type="entry name" value="HDAC_interact_dom"/>
</dbReference>
<dbReference type="GeneID" id="106820692"/>
<dbReference type="PROSITE" id="PS51477">
    <property type="entry name" value="PAH"/>
    <property type="match status" value="3"/>
</dbReference>
<keyword evidence="3 4" id="KW-0539">Nucleus</keyword>
<feature type="compositionally biased region" description="Basic and acidic residues" evidence="5">
    <location>
        <begin position="1205"/>
        <end position="1214"/>
    </location>
</feature>
<feature type="region of interest" description="Disordered" evidence="5">
    <location>
        <begin position="367"/>
        <end position="424"/>
    </location>
</feature>
<organism evidence="7 8">
    <name type="scientific">Priapulus caudatus</name>
    <name type="common">Priapulid worm</name>
    <dbReference type="NCBI Taxonomy" id="37621"/>
    <lineage>
        <taxon>Eukaryota</taxon>
        <taxon>Metazoa</taxon>
        <taxon>Ecdysozoa</taxon>
        <taxon>Scalidophora</taxon>
        <taxon>Priapulida</taxon>
        <taxon>Priapulimorpha</taxon>
        <taxon>Priapulimorphida</taxon>
        <taxon>Priapulidae</taxon>
        <taxon>Priapulus</taxon>
    </lineage>
</organism>
<dbReference type="SMART" id="SM00761">
    <property type="entry name" value="HDAC_interact"/>
    <property type="match status" value="1"/>
</dbReference>
<protein>
    <submittedName>
        <fullName evidence="8">Paired amphipathic helix protein Sin3a-like isoform X1</fullName>
    </submittedName>
</protein>
<dbReference type="Pfam" id="PF16879">
    <property type="entry name" value="Sin3a_C"/>
    <property type="match status" value="1"/>
</dbReference>
<gene>
    <name evidence="8" type="primary">LOC106820692</name>
</gene>
<evidence type="ECO:0000256" key="2">
    <source>
        <dbReference type="ARBA" id="ARBA00022491"/>
    </source>
</evidence>
<feature type="compositionally biased region" description="Low complexity" evidence="5">
    <location>
        <begin position="1338"/>
        <end position="1348"/>
    </location>
</feature>
<dbReference type="Gene3D" id="1.20.1160.11">
    <property type="entry name" value="Paired amphipathic helix"/>
    <property type="match status" value="3"/>
</dbReference>
<accession>A0ABM1F8B2</accession>
<proteinExistence type="predicted"/>
<feature type="region of interest" description="Disordered" evidence="5">
    <location>
        <begin position="1323"/>
        <end position="1348"/>
    </location>
</feature>
<feature type="compositionally biased region" description="Basic and acidic residues" evidence="5">
    <location>
        <begin position="875"/>
        <end position="885"/>
    </location>
</feature>
<keyword evidence="7" id="KW-1185">Reference proteome</keyword>
<evidence type="ECO:0000256" key="4">
    <source>
        <dbReference type="PROSITE-ProRule" id="PRU00810"/>
    </source>
</evidence>
<sequence>MMQHHIEAQEQTVVGYQPQQHTGEGEGQVNLQTSPNLPQRLAQPISSQYTENKMASSMPFAGFPIPSQANQGPTSVFHPSPHHTPPPATQQTTHSIHFTQMLFAQPQVGSGQQTFQRLKVEDALSYLDQVKLQFGNQPQVYNDFLDIMKEFKSQAIDTPGVIARVSSLFSGHPDLIVGFNTFLPPGYKIEVQANDPTQISVSMPTLAAQPLATVQLNAANAAAAAKAAAAAAAAANGGSTHGSPRGATSQHSYHAPEPPPPPTQSAASNAMPLGSQPVEFNHAINYVNKIKNRFQGQPDVYKAFLEILHTYQKEQRNLKEGLSSPGSQPLTEQEVYQQVAKLFENQEDLLDEFGQFLPDANGTSTGLFGSLTQNKTAGLRNDHSSTVKKPLMPSGSSSLKSKSGSHIRRSSTSTGPPPKKPKMGALKDVSLAEAGKYGTLNEYAFFDKVRKALRSQDVYENFLRCLTLFNQEVVSRVELVQLVTPFLGKFPELFKWFKDFLGYKESGSLVDTISMGTANKERERPIGELAMEIDYASCKRYGASYRALPKSYVQPRCSGRTALCREELNDTWVSFPSWSEDSQFVTSRKNVYEEHIYRCEDERFELDVVLETNLATIRVLEGVAKKLSRMSPEEAAKHRLDNCLGGTSEVIHRRAIQRIYGDKAPDIIDGLKKNPVVAVPLVLRRLKAKEEEWREAQKQFNKIWREQNEKFYLKSLDHQGINYKQNDTKSLRSKSLLNEIETIYDEDPNILQRSEHVQDGINQDLLTGPHMTIRYENKAMLDDSASLIIHHMKRQTSIHKEDKYKIKQLLNHFIPDLFYVARGELSDDEGDKDDDDDERVSKEKSEEHSGRPTTRSNGNGMTTRSKPGGGGGGGVKEEKTGEEKSWTNSRLSDSDSEAVTTSGNAKDSEPVPSDNGEICTLFIGNNNWYLFFRLHQILCDRLNKMYMRAQQFIEEECQYKKDRKESTAMALRLRVPSEIKVEDYHPVFLDMVKNLLDGNLDPTAYEDQLREMYGIHAYLAFTADKLVQNIVRQLQHLVVDETGVQMTEMFQEERKNAATGGYLSTQHQRLPAEAAYQKRAEQALADENCFKIYLYKNDGRITVELLDTDTEASDDAVEVEKWSEYVDKYTSNDGEEISEELKEMLAKKPVFLPRNIRQWRQVVRNNNDDDAKTEKPDAAEAQRSEGAGVEEVEEEEEEENPAENESAKQEKDVAEDMEISDNAECRFNLNSCKMLFVVKSENYLYKKNALRKARLSHKKVSTHLYNNFTRWHKTWLTSNVAKEQDAATTSWLAGRIDGLAGKTVCTVRDDADESPYHKYTRYSVELPPHQPPPPPPQQQQQQQQPPTS</sequence>
<evidence type="ECO:0000313" key="7">
    <source>
        <dbReference type="Proteomes" id="UP000695022"/>
    </source>
</evidence>
<evidence type="ECO:0000256" key="3">
    <source>
        <dbReference type="ARBA" id="ARBA00023242"/>
    </source>
</evidence>
<dbReference type="InterPro" id="IPR039774">
    <property type="entry name" value="Sin3-like"/>
</dbReference>
<dbReference type="Proteomes" id="UP000695022">
    <property type="component" value="Unplaced"/>
</dbReference>
<feature type="compositionally biased region" description="Polar residues" evidence="5">
    <location>
        <begin position="851"/>
        <end position="865"/>
    </location>
</feature>
<feature type="compositionally biased region" description="Polar residues" evidence="5">
    <location>
        <begin position="886"/>
        <end position="905"/>
    </location>
</feature>
<feature type="compositionally biased region" description="Low complexity" evidence="5">
    <location>
        <begin position="388"/>
        <end position="402"/>
    </location>
</feature>
<dbReference type="InterPro" id="IPR036600">
    <property type="entry name" value="PAH_sf"/>
</dbReference>
<feature type="compositionally biased region" description="Acidic residues" evidence="5">
    <location>
        <begin position="826"/>
        <end position="838"/>
    </location>
</feature>
<name>A0ABM1F8B2_PRICU</name>
<evidence type="ECO:0000259" key="6">
    <source>
        <dbReference type="SMART" id="SM00761"/>
    </source>
</evidence>
<dbReference type="InterPro" id="IPR031693">
    <property type="entry name" value="Sin3_C"/>
</dbReference>
<reference evidence="8" key="1">
    <citation type="submission" date="2025-08" db="UniProtKB">
        <authorList>
            <consortium name="RefSeq"/>
        </authorList>
    </citation>
    <scope>IDENTIFICATION</scope>
</reference>
<dbReference type="SUPFAM" id="SSF47762">
    <property type="entry name" value="PAH2 domain"/>
    <property type="match status" value="3"/>
</dbReference>
<comment type="subcellular location">
    <subcellularLocation>
        <location evidence="1 4">Nucleus</location>
    </subcellularLocation>
</comment>
<feature type="region of interest" description="Disordered" evidence="5">
    <location>
        <begin position="59"/>
        <end position="93"/>
    </location>
</feature>
<feature type="compositionally biased region" description="Polar residues" evidence="5">
    <location>
        <begin position="367"/>
        <end position="376"/>
    </location>
</feature>
<dbReference type="InterPro" id="IPR003822">
    <property type="entry name" value="PAH"/>
</dbReference>
<evidence type="ECO:0000313" key="8">
    <source>
        <dbReference type="RefSeq" id="XP_014680683.1"/>
    </source>
</evidence>
<dbReference type="PANTHER" id="PTHR12346">
    <property type="entry name" value="SIN3B-RELATED"/>
    <property type="match status" value="1"/>
</dbReference>